<organism evidence="1 2">
    <name type="scientific">Kluyveromyces dobzhanskii CBS 2104</name>
    <dbReference type="NCBI Taxonomy" id="1427455"/>
    <lineage>
        <taxon>Eukaryota</taxon>
        <taxon>Fungi</taxon>
        <taxon>Dikarya</taxon>
        <taxon>Ascomycota</taxon>
        <taxon>Saccharomycotina</taxon>
        <taxon>Saccharomycetes</taxon>
        <taxon>Saccharomycetales</taxon>
        <taxon>Saccharomycetaceae</taxon>
        <taxon>Kluyveromyces</taxon>
    </lineage>
</organism>
<evidence type="ECO:0000313" key="1">
    <source>
        <dbReference type="EMBL" id="CDO95132.1"/>
    </source>
</evidence>
<sequence length="532" mass="61470">MSDGLNILNGDYSRYGTSVYDTLYGCKTSFGSAFEEESKSSRDGFKRKYMSLVQGSNQWKNKKLKQKKNGLKSGAKAKAFLGRLHGEKRRQIDYADINCLPEELVCWIIDNLNDGGSQRMCLSISKEWSECAKRVIYRDVSFTSTYRVGQFVTSLRENPRYGMYVESLDLSQLKNGFIEEPSAADENGTAPDSYGFEPPEVAYAGWRDWRYRKNPLLNLSNLTLSPDFQIEVLKYKRDGYVSFFPEEAEERNTDGAQVYDKNGELIPKYFSDSDRPYHYYKDIEYDSITRKLASAKENNMFTNRRGARKRFQLRILTNDDLCEAISLKYIRHLNIGNVVWLMQRDMKRLIVRSMERCFTEERLLGNIYMNFEGSGLQTNLPLAGQGPLDALVILLILTDMLNHRSDEQIMDWFELRWVPTLFRVSQPTDQLHLARACDQLHYVLQNTDCSVFTTVDEVLITESPTSHYKYDVTRNANTGYLRVRIENGEPHTATDVKLKQCSDLLLQRIGNLRKNQLLQHTGENFLTTVSLL</sequence>
<reference evidence="1 2" key="1">
    <citation type="submission" date="2014-03" db="EMBL/GenBank/DDBJ databases">
        <title>The genome of Kluyveromyces dobzhanskii.</title>
        <authorList>
            <person name="Nystedt B."/>
            <person name="Astrom S."/>
        </authorList>
    </citation>
    <scope>NUCLEOTIDE SEQUENCE [LARGE SCALE GENOMIC DNA]</scope>
    <source>
        <strain evidence="1 2">CBS 2104</strain>
    </source>
</reference>
<evidence type="ECO:0000313" key="2">
    <source>
        <dbReference type="Proteomes" id="UP000031516"/>
    </source>
</evidence>
<keyword evidence="2" id="KW-1185">Reference proteome</keyword>
<dbReference type="OrthoDB" id="5351126at2759"/>
<comment type="caution">
    <text evidence="1">The sequence shown here is derived from an EMBL/GenBank/DDBJ whole genome shotgun (WGS) entry which is preliminary data.</text>
</comment>
<dbReference type="Proteomes" id="UP000031516">
    <property type="component" value="Unassembled WGS sequence"/>
</dbReference>
<proteinExistence type="predicted"/>
<dbReference type="EMBL" id="CCBQ010000043">
    <property type="protein sequence ID" value="CDO95132.1"/>
    <property type="molecule type" value="Genomic_DNA"/>
</dbReference>
<name>A0A0A8LA73_9SACH</name>
<protein>
    <submittedName>
        <fullName evidence="1">WGS project CCBQ000000000 data, contig 00006</fullName>
    </submittedName>
</protein>
<accession>A0A0A8LA73</accession>
<dbReference type="AlphaFoldDB" id="A0A0A8LA73"/>
<gene>
    <name evidence="1" type="ORF">KLDO_g3379</name>
</gene>